<gene>
    <name evidence="3" type="ORF">SLEP1_g4536</name>
</gene>
<evidence type="ECO:0008006" key="5">
    <source>
        <dbReference type="Google" id="ProtNLM"/>
    </source>
</evidence>
<evidence type="ECO:0000313" key="3">
    <source>
        <dbReference type="EMBL" id="GKU90553.1"/>
    </source>
</evidence>
<reference evidence="3 4" key="1">
    <citation type="journal article" date="2021" name="Commun. Biol.">
        <title>The genome of Shorea leprosula (Dipterocarpaceae) highlights the ecological relevance of drought in aseasonal tropical rainforests.</title>
        <authorList>
            <person name="Ng K.K.S."/>
            <person name="Kobayashi M.J."/>
            <person name="Fawcett J.A."/>
            <person name="Hatakeyama M."/>
            <person name="Paape T."/>
            <person name="Ng C.H."/>
            <person name="Ang C.C."/>
            <person name="Tnah L.H."/>
            <person name="Lee C.T."/>
            <person name="Nishiyama T."/>
            <person name="Sese J."/>
            <person name="O'Brien M.J."/>
            <person name="Copetti D."/>
            <person name="Mohd Noor M.I."/>
            <person name="Ong R.C."/>
            <person name="Putra M."/>
            <person name="Sireger I.Z."/>
            <person name="Indrioko S."/>
            <person name="Kosugi Y."/>
            <person name="Izuno A."/>
            <person name="Isagi Y."/>
            <person name="Lee S.L."/>
            <person name="Shimizu K.K."/>
        </authorList>
    </citation>
    <scope>NUCLEOTIDE SEQUENCE [LARGE SCALE GENOMIC DNA]</scope>
    <source>
        <strain evidence="3">214</strain>
    </source>
</reference>
<feature type="transmembrane region" description="Helical" evidence="2">
    <location>
        <begin position="141"/>
        <end position="167"/>
    </location>
</feature>
<feature type="transmembrane region" description="Helical" evidence="2">
    <location>
        <begin position="88"/>
        <end position="121"/>
    </location>
</feature>
<evidence type="ECO:0000256" key="1">
    <source>
        <dbReference type="SAM" id="MobiDB-lite"/>
    </source>
</evidence>
<keyword evidence="4" id="KW-1185">Reference proteome</keyword>
<dbReference type="Proteomes" id="UP001054252">
    <property type="component" value="Unassembled WGS sequence"/>
</dbReference>
<feature type="transmembrane region" description="Helical" evidence="2">
    <location>
        <begin position="30"/>
        <end position="48"/>
    </location>
</feature>
<sequence length="688" mass="78674">MDSDQENMQSLGLLGIYKESCKLIFSYWKIFTKITLALILPLSFIYLARLKVYDLLNKKIWLSLEALDCTEVSTSHNHKPFDLVSSEWTYFILLDTIILTFFYILSLLSSVTVVGTIACIYTARDVTFMKAVNVIPMVWKWLMITSPYLFGTIVAYSTVAGLVIVSIASFLGATNVICLLIILVSLILYLVGLIYLSTIWNLANVVSILEESYGAQAMVKSRTLMRGKILITMREKERSRRQTENTGNTDNMESEGCIIQRRKPMESPNKKSKSGARFGFVRFLNVHDKRELERQLDQIWIGDWKLWVNSPRYDDVKKEEKKEGKGQGLIPKYQSRSYAEVLRGNGAGNVEGVSIGAMQNKAAGKKVRAIGGNMVLLDCDEKEELKDLVEMAANWLGQWFKEVKPWTPELVVQERFVWIKCHGAPLDAWTSDFFEKMGCTWGKFICLDDRTSNKRIFDVAKLLISTHIMDSISVTRQIKINGVIYNVKFKEEEFTNNFFSLKQDFLPSFHSGSEENESWSWDTDKDSMENGFRKIKELAPEHNSDAEEEDDEVAGERGPNRNKNSRNEETEHEVTEEEDIDPFWKGFESEQGRLKEWIGRRTGRRTDLNQKGKKEKKKTRSCRSIYSNDHVKPLAGVEEQRGKHRGRKRTNEMGKKATPAINTNSGSRAAGDSIGDTDIKNFNRIAKT</sequence>
<comment type="caution">
    <text evidence="3">The sequence shown here is derived from an EMBL/GenBank/DDBJ whole genome shotgun (WGS) entry which is preliminary data.</text>
</comment>
<dbReference type="PANTHER" id="PTHR33133:SF5">
    <property type="entry name" value="OS08G0107100 PROTEIN"/>
    <property type="match status" value="1"/>
</dbReference>
<dbReference type="AlphaFoldDB" id="A0AAV5HXV2"/>
<organism evidence="3 4">
    <name type="scientific">Rubroshorea leprosula</name>
    <dbReference type="NCBI Taxonomy" id="152421"/>
    <lineage>
        <taxon>Eukaryota</taxon>
        <taxon>Viridiplantae</taxon>
        <taxon>Streptophyta</taxon>
        <taxon>Embryophyta</taxon>
        <taxon>Tracheophyta</taxon>
        <taxon>Spermatophyta</taxon>
        <taxon>Magnoliopsida</taxon>
        <taxon>eudicotyledons</taxon>
        <taxon>Gunneridae</taxon>
        <taxon>Pentapetalae</taxon>
        <taxon>rosids</taxon>
        <taxon>malvids</taxon>
        <taxon>Malvales</taxon>
        <taxon>Dipterocarpaceae</taxon>
        <taxon>Rubroshorea</taxon>
    </lineage>
</organism>
<evidence type="ECO:0000313" key="4">
    <source>
        <dbReference type="Proteomes" id="UP001054252"/>
    </source>
</evidence>
<feature type="transmembrane region" description="Helical" evidence="2">
    <location>
        <begin position="173"/>
        <end position="196"/>
    </location>
</feature>
<keyword evidence="2" id="KW-0812">Transmembrane</keyword>
<feature type="region of interest" description="Disordered" evidence="1">
    <location>
        <begin position="595"/>
        <end position="688"/>
    </location>
</feature>
<dbReference type="PANTHER" id="PTHR33133">
    <property type="entry name" value="OS08G0107100 PROTEIN-RELATED"/>
    <property type="match status" value="1"/>
</dbReference>
<dbReference type="EMBL" id="BPVZ01000004">
    <property type="protein sequence ID" value="GKU90553.1"/>
    <property type="molecule type" value="Genomic_DNA"/>
</dbReference>
<feature type="region of interest" description="Disordered" evidence="1">
    <location>
        <begin position="537"/>
        <end position="578"/>
    </location>
</feature>
<keyword evidence="2" id="KW-1133">Transmembrane helix</keyword>
<protein>
    <recommendedName>
        <fullName evidence="5">DUF4283 domain-containing protein</fullName>
    </recommendedName>
</protein>
<proteinExistence type="predicted"/>
<feature type="compositionally biased region" description="Basic and acidic residues" evidence="1">
    <location>
        <begin position="554"/>
        <end position="573"/>
    </location>
</feature>
<accession>A0AAV5HXV2</accession>
<name>A0AAV5HXV2_9ROSI</name>
<feature type="compositionally biased region" description="Basic and acidic residues" evidence="1">
    <location>
        <begin position="595"/>
        <end position="612"/>
    </location>
</feature>
<evidence type="ECO:0000256" key="2">
    <source>
        <dbReference type="SAM" id="Phobius"/>
    </source>
</evidence>
<keyword evidence="2" id="KW-0472">Membrane</keyword>